<dbReference type="EMBL" id="QOVW01000004">
    <property type="protein sequence ID" value="RDB37225.1"/>
    <property type="molecule type" value="Genomic_DNA"/>
</dbReference>
<organism evidence="2 3">
    <name type="scientific">Spirobacillus cienkowskii</name>
    <dbReference type="NCBI Taxonomy" id="495820"/>
    <lineage>
        <taxon>Bacteria</taxon>
        <taxon>Pseudomonadati</taxon>
        <taxon>Bdellovibrionota</taxon>
        <taxon>Oligoflexia</taxon>
        <taxon>Silvanigrellales</taxon>
        <taxon>Spirobacillus</taxon>
    </lineage>
</organism>
<keyword evidence="1" id="KW-0812">Transmembrane</keyword>
<keyword evidence="3" id="KW-1185">Reference proteome</keyword>
<dbReference type="AlphaFoldDB" id="A0A369KWY6"/>
<reference evidence="2" key="1">
    <citation type="submission" date="2018-04" db="EMBL/GenBank/DDBJ databases">
        <title>Draft genome sequence of the Candidatus Spirobacillus cienkowskii, a pathogen of freshwater Daphnia species, reconstructed from hemolymph metagenomic reads.</title>
        <authorList>
            <person name="Bresciani L."/>
            <person name="Lemos L.N."/>
            <person name="Wale N."/>
            <person name="Lin J.Y."/>
            <person name="Fernandes G.R."/>
            <person name="Duffy M.A."/>
            <person name="Rodrigues J.M."/>
        </authorList>
    </citation>
    <scope>NUCLEOTIDE SEQUENCE [LARGE SCALE GENOMIC DNA]</scope>
    <source>
        <strain evidence="2">Binning01</strain>
    </source>
</reference>
<accession>A0A369KWY6</accession>
<proteinExistence type="predicted"/>
<feature type="transmembrane region" description="Helical" evidence="1">
    <location>
        <begin position="76"/>
        <end position="94"/>
    </location>
</feature>
<name>A0A369KWY6_9BACT</name>
<evidence type="ECO:0000313" key="2">
    <source>
        <dbReference type="EMBL" id="RDB37225.1"/>
    </source>
</evidence>
<evidence type="ECO:0000313" key="3">
    <source>
        <dbReference type="Proteomes" id="UP000253934"/>
    </source>
</evidence>
<gene>
    <name evidence="2" type="ORF">DCC88_00915</name>
</gene>
<protein>
    <submittedName>
        <fullName evidence="2">Uncharacterized protein</fullName>
    </submittedName>
</protein>
<keyword evidence="1" id="KW-0472">Membrane</keyword>
<dbReference type="Proteomes" id="UP000253934">
    <property type="component" value="Unassembled WGS sequence"/>
</dbReference>
<sequence length="182" mass="20234">MLLFCLIKRIFTIKKWILILSIMANFKTIAQQNVYTSEDEMREIFSSGGYGALFGATMGIAILPFLTGSFIENIRITAGGASIGFMLGSAYGLYNISKMQNNSYFNYMPDSDEHYYYSMPPFVPSQGYNQNKKETEKSIAKKRPLPKAGALIVGNGSEIGLAFPTFWVGKNQIGLVVTSLKF</sequence>
<dbReference type="RefSeq" id="WP_338635929.1">
    <property type="nucleotide sequence ID" value="NZ_CP146516.1"/>
</dbReference>
<keyword evidence="1" id="KW-1133">Transmembrane helix</keyword>
<comment type="caution">
    <text evidence="2">The sequence shown here is derived from an EMBL/GenBank/DDBJ whole genome shotgun (WGS) entry which is preliminary data.</text>
</comment>
<feature type="transmembrane region" description="Helical" evidence="1">
    <location>
        <begin position="50"/>
        <end position="70"/>
    </location>
</feature>
<evidence type="ECO:0000256" key="1">
    <source>
        <dbReference type="SAM" id="Phobius"/>
    </source>
</evidence>